<comment type="caution">
    <text evidence="2">The sequence shown here is derived from an EMBL/GenBank/DDBJ whole genome shotgun (WGS) entry which is preliminary data.</text>
</comment>
<keyword evidence="1" id="KW-1133">Transmembrane helix</keyword>
<organism evidence="2 3">
    <name type="scientific">Geodia barretti</name>
    <name type="common">Barrett's horny sponge</name>
    <dbReference type="NCBI Taxonomy" id="519541"/>
    <lineage>
        <taxon>Eukaryota</taxon>
        <taxon>Metazoa</taxon>
        <taxon>Porifera</taxon>
        <taxon>Demospongiae</taxon>
        <taxon>Heteroscleromorpha</taxon>
        <taxon>Tetractinellida</taxon>
        <taxon>Astrophorina</taxon>
        <taxon>Geodiidae</taxon>
        <taxon>Geodia</taxon>
    </lineage>
</organism>
<dbReference type="Proteomes" id="UP001174909">
    <property type="component" value="Unassembled WGS sequence"/>
</dbReference>
<proteinExistence type="predicted"/>
<keyword evidence="1" id="KW-0472">Membrane</keyword>
<reference evidence="2" key="1">
    <citation type="submission" date="2023-03" db="EMBL/GenBank/DDBJ databases">
        <authorList>
            <person name="Steffen K."/>
            <person name="Cardenas P."/>
        </authorList>
    </citation>
    <scope>NUCLEOTIDE SEQUENCE</scope>
</reference>
<feature type="transmembrane region" description="Helical" evidence="1">
    <location>
        <begin position="95"/>
        <end position="113"/>
    </location>
</feature>
<sequence>MLTQQWQVSEGAVTFFFILELPEAVGYAIFLVIAGFFALSFFLAVASVIPVLRNVALLIGKKVSFALDFVVWIGFILSWASAITQLSLDQWWAEMLLWGGLALIVFMLVRMVLRLVRS</sequence>
<accession>A0AA35TKM3</accession>
<dbReference type="AlphaFoldDB" id="A0AA35TKM3"/>
<name>A0AA35TKM3_GEOBA</name>
<gene>
    <name evidence="2" type="ORF">GBAR_LOCUS27172</name>
</gene>
<protein>
    <submittedName>
        <fullName evidence="2">Uncharacterized protein</fullName>
    </submittedName>
</protein>
<dbReference type="EMBL" id="CASHTH010003785">
    <property type="protein sequence ID" value="CAI8049338.1"/>
    <property type="molecule type" value="Genomic_DNA"/>
</dbReference>
<feature type="transmembrane region" description="Helical" evidence="1">
    <location>
        <begin position="64"/>
        <end position="83"/>
    </location>
</feature>
<feature type="transmembrane region" description="Helical" evidence="1">
    <location>
        <begin position="24"/>
        <end position="52"/>
    </location>
</feature>
<evidence type="ECO:0000313" key="3">
    <source>
        <dbReference type="Proteomes" id="UP001174909"/>
    </source>
</evidence>
<keyword evidence="1" id="KW-0812">Transmembrane</keyword>
<evidence type="ECO:0000256" key="1">
    <source>
        <dbReference type="SAM" id="Phobius"/>
    </source>
</evidence>
<keyword evidence="3" id="KW-1185">Reference proteome</keyword>
<evidence type="ECO:0000313" key="2">
    <source>
        <dbReference type="EMBL" id="CAI8049338.1"/>
    </source>
</evidence>